<comment type="caution">
    <text evidence="2">The sequence shown here is derived from an EMBL/GenBank/DDBJ whole genome shotgun (WGS) entry which is preliminary data.</text>
</comment>
<proteinExistence type="predicted"/>
<gene>
    <name evidence="2" type="ORF">CYMTET_41134</name>
</gene>
<accession>A0AAE0C8Q5</accession>
<sequence length="622" mass="65956">AVLRQLRRHVELVSAEIGDPCQFCRGTPLETDSFCVGCSRFLCRHCSGVSVGLTGFVYLRQCWARKAGIVRCLGRMAFLVSSLLAMRTRLSTQAEHLRGIRDAQAYMRGYLDHGLPATGTDVVCYAAHSVELRELTLDSSSVRYSSGSARKSLGQWLWTWGWSHCMIVDVGGWYTPKVHVSGFSNDFNTWCVAHQTGIHVADSSVAVASVQHTANWAEQGTLRASDAPSEIDVDSGGVAMLLGNDYRAVHLEVRARCSSGAVTGLLSDSDTVIANPAPTVNDVDLGNMYGRQFPTVVAGEAVDVAVWVETGGATLNLFDVLLTFDPDITQTGKYLMGSVDSSSLTTHQLQQMDPTLDYLRTGTCSSSSECSNSACPSENSICLNRVDSYCLLLAAAQKLHFLTASTAAAIVMAPATPADSFEISVTIKNKASELISDASNIPVTFEIGMQTSGTTTNQDMKFLNGTSPLETANGVAVNATFMGDGMFTALAIGPQVEGVTEFIPETGLAVVVMIQTFFLQSGSRQTSDERAIPFYGAGWRWASGGVLDGGGGPGPIHGEEGLQQVEEEQLALIDMDSAGEGGFLMQASEHGGGPRGSPLESGATPARALELAMHGGCGDGKG</sequence>
<evidence type="ECO:0000313" key="2">
    <source>
        <dbReference type="EMBL" id="KAK3249435.1"/>
    </source>
</evidence>
<dbReference type="Proteomes" id="UP001190700">
    <property type="component" value="Unassembled WGS sequence"/>
</dbReference>
<evidence type="ECO:0000256" key="1">
    <source>
        <dbReference type="SAM" id="MobiDB-lite"/>
    </source>
</evidence>
<feature type="non-terminal residue" evidence="2">
    <location>
        <position position="1"/>
    </location>
</feature>
<organism evidence="2 3">
    <name type="scientific">Cymbomonas tetramitiformis</name>
    <dbReference type="NCBI Taxonomy" id="36881"/>
    <lineage>
        <taxon>Eukaryota</taxon>
        <taxon>Viridiplantae</taxon>
        <taxon>Chlorophyta</taxon>
        <taxon>Pyramimonadophyceae</taxon>
        <taxon>Pyramimonadales</taxon>
        <taxon>Pyramimonadaceae</taxon>
        <taxon>Cymbomonas</taxon>
    </lineage>
</organism>
<evidence type="ECO:0000313" key="3">
    <source>
        <dbReference type="Proteomes" id="UP001190700"/>
    </source>
</evidence>
<keyword evidence="3" id="KW-1185">Reference proteome</keyword>
<dbReference type="EMBL" id="LGRX02027331">
    <property type="protein sequence ID" value="KAK3249435.1"/>
    <property type="molecule type" value="Genomic_DNA"/>
</dbReference>
<protein>
    <submittedName>
        <fullName evidence="2">Uncharacterized protein</fullName>
    </submittedName>
</protein>
<feature type="region of interest" description="Disordered" evidence="1">
    <location>
        <begin position="583"/>
        <end position="604"/>
    </location>
</feature>
<dbReference type="AlphaFoldDB" id="A0AAE0C8Q5"/>
<name>A0AAE0C8Q5_9CHLO</name>
<reference evidence="2 3" key="1">
    <citation type="journal article" date="2015" name="Genome Biol. Evol.">
        <title>Comparative Genomics of a Bacterivorous Green Alga Reveals Evolutionary Causalities and Consequences of Phago-Mixotrophic Mode of Nutrition.</title>
        <authorList>
            <person name="Burns J.A."/>
            <person name="Paasch A."/>
            <person name="Narechania A."/>
            <person name="Kim E."/>
        </authorList>
    </citation>
    <scope>NUCLEOTIDE SEQUENCE [LARGE SCALE GENOMIC DNA]</scope>
    <source>
        <strain evidence="2 3">PLY_AMNH</strain>
    </source>
</reference>